<reference evidence="3" key="2">
    <citation type="submission" date="2020-09" db="EMBL/GenBank/DDBJ databases">
        <authorList>
            <person name="Sun Q."/>
            <person name="Zhou Y."/>
        </authorList>
    </citation>
    <scope>NUCLEOTIDE SEQUENCE</scope>
    <source>
        <strain evidence="3">CGMCC 1.12997</strain>
    </source>
</reference>
<keyword evidence="4" id="KW-1185">Reference proteome</keyword>
<keyword evidence="1" id="KW-0732">Signal</keyword>
<evidence type="ECO:0000313" key="4">
    <source>
        <dbReference type="Proteomes" id="UP000647241"/>
    </source>
</evidence>
<keyword evidence="2" id="KW-1133">Transmembrane helix</keyword>
<organism evidence="3 4">
    <name type="scientific">Edaphobacter dinghuensis</name>
    <dbReference type="NCBI Taxonomy" id="1560005"/>
    <lineage>
        <taxon>Bacteria</taxon>
        <taxon>Pseudomonadati</taxon>
        <taxon>Acidobacteriota</taxon>
        <taxon>Terriglobia</taxon>
        <taxon>Terriglobales</taxon>
        <taxon>Acidobacteriaceae</taxon>
        <taxon>Edaphobacter</taxon>
    </lineage>
</organism>
<dbReference type="EMBL" id="BMGT01000002">
    <property type="protein sequence ID" value="GGG78211.1"/>
    <property type="molecule type" value="Genomic_DNA"/>
</dbReference>
<dbReference type="Proteomes" id="UP000647241">
    <property type="component" value="Unassembled WGS sequence"/>
</dbReference>
<keyword evidence="2" id="KW-0472">Membrane</keyword>
<evidence type="ECO:0000256" key="2">
    <source>
        <dbReference type="SAM" id="Phobius"/>
    </source>
</evidence>
<protein>
    <recommendedName>
        <fullName evidence="5">DUF4352 domain-containing protein</fullName>
    </recommendedName>
</protein>
<feature type="transmembrane region" description="Helical" evidence="2">
    <location>
        <begin position="6"/>
        <end position="27"/>
    </location>
</feature>
<dbReference type="InterPro" id="IPR029050">
    <property type="entry name" value="Immunoprotect_excell_Ig-like"/>
</dbReference>
<dbReference type="RefSeq" id="WP_188554138.1">
    <property type="nucleotide sequence ID" value="NZ_BMGT01000002.1"/>
</dbReference>
<feature type="transmembrane region" description="Helical" evidence="2">
    <location>
        <begin position="39"/>
        <end position="58"/>
    </location>
</feature>
<dbReference type="AlphaFoldDB" id="A0A917HFY7"/>
<proteinExistence type="predicted"/>
<name>A0A917HFY7_9BACT</name>
<accession>A0A917HFY7</accession>
<comment type="caution">
    <text evidence="3">The sequence shown here is derived from an EMBL/GenBank/DDBJ whole genome shotgun (WGS) entry which is preliminary data.</text>
</comment>
<keyword evidence="2" id="KW-0812">Transmembrane</keyword>
<evidence type="ECO:0000313" key="3">
    <source>
        <dbReference type="EMBL" id="GGG78211.1"/>
    </source>
</evidence>
<gene>
    <name evidence="3" type="ORF">GCM10011585_21720</name>
</gene>
<evidence type="ECO:0008006" key="5">
    <source>
        <dbReference type="Google" id="ProtNLM"/>
    </source>
</evidence>
<evidence type="ECO:0000256" key="1">
    <source>
        <dbReference type="ARBA" id="ARBA00022729"/>
    </source>
</evidence>
<sequence length="198" mass="21872">MNFRELLLLVLVGWTAIGVIGVTISLLRHERAKAVRHSLWVVAVWAVYMVILVTTSLTQPQKVVAIGQDQCFDEMCFAVTGVQELPGYLIQDGSRLIRVSVRISNHGKQKMQSEKLIQAYLIDKQGRRWEESTAVSGVRLTARVAAGDSVESQPVFKVAGDATGLVLILTHGQRQPGVLVIGDSDSLFHKRTVVWLGR</sequence>
<dbReference type="Gene3D" id="2.60.40.1240">
    <property type="match status" value="1"/>
</dbReference>
<reference evidence="3" key="1">
    <citation type="journal article" date="2014" name="Int. J. Syst. Evol. Microbiol.">
        <title>Complete genome sequence of Corynebacterium casei LMG S-19264T (=DSM 44701T), isolated from a smear-ripened cheese.</title>
        <authorList>
            <consortium name="US DOE Joint Genome Institute (JGI-PGF)"/>
            <person name="Walter F."/>
            <person name="Albersmeier A."/>
            <person name="Kalinowski J."/>
            <person name="Ruckert C."/>
        </authorList>
    </citation>
    <scope>NUCLEOTIDE SEQUENCE</scope>
    <source>
        <strain evidence="3">CGMCC 1.12997</strain>
    </source>
</reference>